<dbReference type="Gene3D" id="1.25.40.10">
    <property type="entry name" value="Tetratricopeptide repeat domain"/>
    <property type="match status" value="1"/>
</dbReference>
<organism evidence="4 5">
    <name type="scientific">Decorospora gaudefroyi</name>
    <dbReference type="NCBI Taxonomy" id="184978"/>
    <lineage>
        <taxon>Eukaryota</taxon>
        <taxon>Fungi</taxon>
        <taxon>Dikarya</taxon>
        <taxon>Ascomycota</taxon>
        <taxon>Pezizomycotina</taxon>
        <taxon>Dothideomycetes</taxon>
        <taxon>Pleosporomycetidae</taxon>
        <taxon>Pleosporales</taxon>
        <taxon>Pleosporineae</taxon>
        <taxon>Pleosporaceae</taxon>
        <taxon>Decorospora</taxon>
    </lineage>
</organism>
<sequence length="656" mass="73252">MATPQNSNTIYLTEQEAERIRSTVKERIRKCSEQNGNAKEPRDKTAAHQQATGAALMADMGGAPDPDMTQTQGKGANTIPAIEVGQPYPPCTASLSELESMEMADLRMETHHRGRKLVVKRESPVVTLVARSWTVVQGENGSDTERLEICLYKSRHGEDILESAKLFIIKEPYFTLTDQGEPTLRIDHPSDLVICHEEANKYDDAAAAEKAATRYKTQGNMALKQQDLPLAHEKYTAGLAIARQAIVSDSNPDLARDIARNRAYVNLLLGQLDEVKTDARASLVGRDDQKSKDLDSKAYYRAGSAAYQQGRYQEAKRSFQDQQKLTPEDKDAKIQLKRIEARLREEDTGSYDFTKIRTGLSRARPYVDAADFIKNTEIKSSSGKGRGLFATRDIAAGELIMCEKGFCVVWGHEEEALTAMTYDVRDERIRFSPVGLSKALVQKLLSNPSQIEPVMHLYGDYTGDNKNIFINDDGAIVDVFRIHDIMSRNGYGPGSQFGEEESAQNASTGLWIHAAYINHSCVPNARKECIGDIMLLHATRPIKTGDEIFHAYDETLDYDARQKALLTTWGFECKCGLCAAEKADGKPVRDSRMELADEADAFVDKTPWAGAKRLGIRKAQRLAKAIDETYDQERWKDLPRKHGEGIRAWLLKASPR</sequence>
<feature type="repeat" description="TPR" evidence="1">
    <location>
        <begin position="296"/>
        <end position="329"/>
    </location>
</feature>
<proteinExistence type="predicted"/>
<dbReference type="PROSITE" id="PS50280">
    <property type="entry name" value="SET"/>
    <property type="match status" value="1"/>
</dbReference>
<dbReference type="InterPro" id="IPR001214">
    <property type="entry name" value="SET_dom"/>
</dbReference>
<dbReference type="SUPFAM" id="SSF82199">
    <property type="entry name" value="SET domain"/>
    <property type="match status" value="1"/>
</dbReference>
<feature type="domain" description="SET" evidence="3">
    <location>
        <begin position="374"/>
        <end position="553"/>
    </location>
</feature>
<reference evidence="4" key="1">
    <citation type="submission" date="2020-01" db="EMBL/GenBank/DDBJ databases">
        <authorList>
            <consortium name="DOE Joint Genome Institute"/>
            <person name="Haridas S."/>
            <person name="Albert R."/>
            <person name="Binder M."/>
            <person name="Bloem J."/>
            <person name="Labutti K."/>
            <person name="Salamov A."/>
            <person name="Andreopoulos B."/>
            <person name="Baker S.E."/>
            <person name="Barry K."/>
            <person name="Bills G."/>
            <person name="Bluhm B.H."/>
            <person name="Cannon C."/>
            <person name="Castanera R."/>
            <person name="Culley D.E."/>
            <person name="Daum C."/>
            <person name="Ezra D."/>
            <person name="Gonzalez J.B."/>
            <person name="Henrissat B."/>
            <person name="Kuo A."/>
            <person name="Liang C."/>
            <person name="Lipzen A."/>
            <person name="Lutzoni F."/>
            <person name="Magnuson J."/>
            <person name="Mondo S."/>
            <person name="Nolan M."/>
            <person name="Ohm R."/>
            <person name="Pangilinan J."/>
            <person name="Park H.-J."/>
            <person name="Ramirez L."/>
            <person name="Alfaro M."/>
            <person name="Sun H."/>
            <person name="Tritt A."/>
            <person name="Yoshinaga Y."/>
            <person name="Zwiers L.-H."/>
            <person name="Turgeon B.G."/>
            <person name="Goodwin S.B."/>
            <person name="Spatafora J.W."/>
            <person name="Crous P.W."/>
            <person name="Grigoriev I.V."/>
        </authorList>
    </citation>
    <scope>NUCLEOTIDE SEQUENCE</scope>
    <source>
        <strain evidence="4">P77</strain>
    </source>
</reference>
<evidence type="ECO:0000313" key="4">
    <source>
        <dbReference type="EMBL" id="KAF1831274.1"/>
    </source>
</evidence>
<dbReference type="InterPro" id="IPR011990">
    <property type="entry name" value="TPR-like_helical_dom_sf"/>
</dbReference>
<dbReference type="InterPro" id="IPR046341">
    <property type="entry name" value="SET_dom_sf"/>
</dbReference>
<dbReference type="SMART" id="SM00028">
    <property type="entry name" value="TPR"/>
    <property type="match status" value="2"/>
</dbReference>
<dbReference type="SUPFAM" id="SSF48452">
    <property type="entry name" value="TPR-like"/>
    <property type="match status" value="1"/>
</dbReference>
<dbReference type="PANTHER" id="PTHR47643:SF2">
    <property type="entry name" value="TPR DOMAIN PROTEIN (AFU_ORTHOLOGUE AFUA_5G12710)"/>
    <property type="match status" value="1"/>
</dbReference>
<feature type="region of interest" description="Disordered" evidence="2">
    <location>
        <begin position="29"/>
        <end position="48"/>
    </location>
</feature>
<dbReference type="OrthoDB" id="438641at2759"/>
<evidence type="ECO:0000313" key="5">
    <source>
        <dbReference type="Proteomes" id="UP000800040"/>
    </source>
</evidence>
<dbReference type="Proteomes" id="UP000800040">
    <property type="component" value="Unassembled WGS sequence"/>
</dbReference>
<dbReference type="PANTHER" id="PTHR47643">
    <property type="entry name" value="TPR DOMAIN PROTEIN (AFU_ORTHOLOGUE AFUA_5G12710)"/>
    <property type="match status" value="1"/>
</dbReference>
<gene>
    <name evidence="4" type="ORF">BDW02DRAFT_632968</name>
</gene>
<name>A0A6A5KA10_9PLEO</name>
<dbReference type="AlphaFoldDB" id="A0A6A5KA10"/>
<protein>
    <submittedName>
        <fullName evidence="4">SET domain-containing protein</fullName>
    </submittedName>
</protein>
<dbReference type="PROSITE" id="PS50005">
    <property type="entry name" value="TPR"/>
    <property type="match status" value="1"/>
</dbReference>
<dbReference type="Pfam" id="PF00856">
    <property type="entry name" value="SET"/>
    <property type="match status" value="1"/>
</dbReference>
<accession>A0A6A5KA10</accession>
<dbReference type="SMART" id="SM00317">
    <property type="entry name" value="SET"/>
    <property type="match status" value="1"/>
</dbReference>
<evidence type="ECO:0000256" key="1">
    <source>
        <dbReference type="PROSITE-ProRule" id="PRU00339"/>
    </source>
</evidence>
<keyword evidence="1" id="KW-0802">TPR repeat</keyword>
<keyword evidence="5" id="KW-1185">Reference proteome</keyword>
<evidence type="ECO:0000259" key="3">
    <source>
        <dbReference type="PROSITE" id="PS50280"/>
    </source>
</evidence>
<dbReference type="Gene3D" id="2.170.270.10">
    <property type="entry name" value="SET domain"/>
    <property type="match status" value="1"/>
</dbReference>
<dbReference type="InterPro" id="IPR019734">
    <property type="entry name" value="TPR_rpt"/>
</dbReference>
<dbReference type="InterPro" id="IPR053209">
    <property type="entry name" value="Gramillin-biosynth_MTr"/>
</dbReference>
<dbReference type="EMBL" id="ML975368">
    <property type="protein sequence ID" value="KAF1831274.1"/>
    <property type="molecule type" value="Genomic_DNA"/>
</dbReference>
<dbReference type="CDD" id="cd20071">
    <property type="entry name" value="SET_SMYD"/>
    <property type="match status" value="1"/>
</dbReference>
<evidence type="ECO:0000256" key="2">
    <source>
        <dbReference type="SAM" id="MobiDB-lite"/>
    </source>
</evidence>